<gene>
    <name evidence="3" type="ORF">PanWU01x14_077180</name>
</gene>
<dbReference type="Proteomes" id="UP000237105">
    <property type="component" value="Unassembled WGS sequence"/>
</dbReference>
<keyword evidence="2" id="KW-0812">Transmembrane</keyword>
<feature type="transmembrane region" description="Helical" evidence="2">
    <location>
        <begin position="52"/>
        <end position="74"/>
    </location>
</feature>
<evidence type="ECO:0000256" key="2">
    <source>
        <dbReference type="SAM" id="Phobius"/>
    </source>
</evidence>
<sequence>EGIAGAPHNHKPGQEPPISNHLHSHQSQIQQLSRYFSIPYFSRKIRTFPRKYFPSAKIFIFNILFSVLLEVLGFRGTKIQSIECVVGEKSWWF</sequence>
<evidence type="ECO:0000313" key="3">
    <source>
        <dbReference type="EMBL" id="PON71008.1"/>
    </source>
</evidence>
<dbReference type="EMBL" id="JXTB01000047">
    <property type="protein sequence ID" value="PON71008.1"/>
    <property type="molecule type" value="Genomic_DNA"/>
</dbReference>
<name>A0A2P5DCI8_PARAD</name>
<reference evidence="4" key="1">
    <citation type="submission" date="2016-06" db="EMBL/GenBank/DDBJ databases">
        <title>Parallel loss of symbiosis genes in relatives of nitrogen-fixing non-legume Parasponia.</title>
        <authorList>
            <person name="Van Velzen R."/>
            <person name="Holmer R."/>
            <person name="Bu F."/>
            <person name="Rutten L."/>
            <person name="Van Zeijl A."/>
            <person name="Liu W."/>
            <person name="Santuari L."/>
            <person name="Cao Q."/>
            <person name="Sharma T."/>
            <person name="Shen D."/>
            <person name="Roswanjaya Y."/>
            <person name="Wardhani T."/>
            <person name="Kalhor M.S."/>
            <person name="Jansen J."/>
            <person name="Van den Hoogen J."/>
            <person name="Gungor B."/>
            <person name="Hartog M."/>
            <person name="Hontelez J."/>
            <person name="Verver J."/>
            <person name="Yang W.-C."/>
            <person name="Schijlen E."/>
            <person name="Repin R."/>
            <person name="Schilthuizen M."/>
            <person name="Schranz E."/>
            <person name="Heidstra R."/>
            <person name="Miyata K."/>
            <person name="Fedorova E."/>
            <person name="Kohlen W."/>
            <person name="Bisseling T."/>
            <person name="Smit S."/>
            <person name="Geurts R."/>
        </authorList>
    </citation>
    <scope>NUCLEOTIDE SEQUENCE [LARGE SCALE GENOMIC DNA]</scope>
    <source>
        <strain evidence="4">cv. WU1-14</strain>
    </source>
</reference>
<proteinExistence type="predicted"/>
<dbReference type="AlphaFoldDB" id="A0A2P5DCI8"/>
<organism evidence="3 4">
    <name type="scientific">Parasponia andersonii</name>
    <name type="common">Sponia andersonii</name>
    <dbReference type="NCBI Taxonomy" id="3476"/>
    <lineage>
        <taxon>Eukaryota</taxon>
        <taxon>Viridiplantae</taxon>
        <taxon>Streptophyta</taxon>
        <taxon>Embryophyta</taxon>
        <taxon>Tracheophyta</taxon>
        <taxon>Spermatophyta</taxon>
        <taxon>Magnoliopsida</taxon>
        <taxon>eudicotyledons</taxon>
        <taxon>Gunneridae</taxon>
        <taxon>Pentapetalae</taxon>
        <taxon>rosids</taxon>
        <taxon>fabids</taxon>
        <taxon>Rosales</taxon>
        <taxon>Cannabaceae</taxon>
        <taxon>Parasponia</taxon>
    </lineage>
</organism>
<evidence type="ECO:0000256" key="1">
    <source>
        <dbReference type="SAM" id="MobiDB-lite"/>
    </source>
</evidence>
<keyword evidence="2" id="KW-0472">Membrane</keyword>
<feature type="region of interest" description="Disordered" evidence="1">
    <location>
        <begin position="1"/>
        <end position="24"/>
    </location>
</feature>
<protein>
    <submittedName>
        <fullName evidence="3">Uncharacterized protein</fullName>
    </submittedName>
</protein>
<keyword evidence="4" id="KW-1185">Reference proteome</keyword>
<comment type="caution">
    <text evidence="3">The sequence shown here is derived from an EMBL/GenBank/DDBJ whole genome shotgun (WGS) entry which is preliminary data.</text>
</comment>
<evidence type="ECO:0000313" key="4">
    <source>
        <dbReference type="Proteomes" id="UP000237105"/>
    </source>
</evidence>
<keyword evidence="2" id="KW-1133">Transmembrane helix</keyword>
<feature type="non-terminal residue" evidence="3">
    <location>
        <position position="1"/>
    </location>
</feature>
<accession>A0A2P5DCI8</accession>